<evidence type="ECO:0000256" key="1">
    <source>
        <dbReference type="SAM" id="SignalP"/>
    </source>
</evidence>
<feature type="chain" id="PRO_5009178047" evidence="1">
    <location>
        <begin position="26"/>
        <end position="170"/>
    </location>
</feature>
<dbReference type="Proteomes" id="UP000094764">
    <property type="component" value="Unassembled WGS sequence"/>
</dbReference>
<proteinExistence type="predicted"/>
<accession>A0A1E5H1H6</accession>
<evidence type="ECO:0000313" key="2">
    <source>
        <dbReference type="EMBL" id="OEG18868.1"/>
    </source>
</evidence>
<keyword evidence="1" id="KW-0732">Signal</keyword>
<evidence type="ECO:0000313" key="3">
    <source>
        <dbReference type="Proteomes" id="UP000094764"/>
    </source>
</evidence>
<reference evidence="3" key="1">
    <citation type="submission" date="2016-09" db="EMBL/GenBank/DDBJ databases">
        <authorList>
            <person name="Gulvik C.A."/>
        </authorList>
    </citation>
    <scope>NUCLEOTIDE SEQUENCE [LARGE SCALE GENOMIC DNA]</scope>
    <source>
        <strain evidence="3">LMG 26306</strain>
    </source>
</reference>
<dbReference type="AlphaFoldDB" id="A0A1E5H1H6"/>
<organism evidence="2 3">
    <name type="scientific">Enterococcus quebecensis</name>
    <dbReference type="NCBI Taxonomy" id="903983"/>
    <lineage>
        <taxon>Bacteria</taxon>
        <taxon>Bacillati</taxon>
        <taxon>Bacillota</taxon>
        <taxon>Bacilli</taxon>
        <taxon>Lactobacillales</taxon>
        <taxon>Enterococcaceae</taxon>
        <taxon>Enterococcus</taxon>
    </lineage>
</organism>
<keyword evidence="3" id="KW-1185">Reference proteome</keyword>
<dbReference type="RefSeq" id="WP_069634055.1">
    <property type="nucleotide sequence ID" value="NZ_JXKZ01000023.1"/>
</dbReference>
<dbReference type="OrthoDB" id="2193460at2"/>
<dbReference type="EMBL" id="MIKB01000002">
    <property type="protein sequence ID" value="OEG18868.1"/>
    <property type="molecule type" value="Genomic_DNA"/>
</dbReference>
<feature type="signal peptide" evidence="1">
    <location>
        <begin position="1"/>
        <end position="25"/>
    </location>
</feature>
<name>A0A1E5H1H6_9ENTE</name>
<comment type="caution">
    <text evidence="2">The sequence shown here is derived from an EMBL/GenBank/DDBJ whole genome shotgun (WGS) entry which is preliminary data.</text>
</comment>
<gene>
    <name evidence="2" type="ORF">BCR23_13080</name>
</gene>
<protein>
    <submittedName>
        <fullName evidence="2">Uncharacterized protein</fullName>
    </submittedName>
</protein>
<sequence length="170" mass="19081">MKKKLLVAGCLIVFGLVIAPKGANAEEQETIRLSASGVTRGAPQVKKVTLNSGQAVEIEIGAFKSDMIFSKYVVKVAVDSTEKESFVFRRDISYPYQPRKHLQQLVYDNKATFFISALDYKFENASWEGREYIRITNYSAQPLKYTLAVNSGLQLMGSECVDYSDIDFNL</sequence>